<accession>A0A9D9EFX3</accession>
<keyword evidence="1" id="KW-0812">Transmembrane</keyword>
<protein>
    <submittedName>
        <fullName evidence="2">Uncharacterized protein</fullName>
    </submittedName>
</protein>
<gene>
    <name evidence="2" type="ORF">IAC32_02275</name>
</gene>
<proteinExistence type="predicted"/>
<dbReference type="Proteomes" id="UP000823637">
    <property type="component" value="Unassembled WGS sequence"/>
</dbReference>
<comment type="caution">
    <text evidence="2">The sequence shown here is derived from an EMBL/GenBank/DDBJ whole genome shotgun (WGS) entry which is preliminary data.</text>
</comment>
<evidence type="ECO:0000256" key="1">
    <source>
        <dbReference type="SAM" id="Phobius"/>
    </source>
</evidence>
<dbReference type="EMBL" id="JADIMR010000033">
    <property type="protein sequence ID" value="MBO8446557.1"/>
    <property type="molecule type" value="Genomic_DNA"/>
</dbReference>
<name>A0A9D9EFX3_9BACT</name>
<dbReference type="PROSITE" id="PS51257">
    <property type="entry name" value="PROKAR_LIPOPROTEIN"/>
    <property type="match status" value="1"/>
</dbReference>
<keyword evidence="1" id="KW-0472">Membrane</keyword>
<feature type="transmembrane region" description="Helical" evidence="1">
    <location>
        <begin position="6"/>
        <end position="28"/>
    </location>
</feature>
<dbReference type="AlphaFoldDB" id="A0A9D9EFX3"/>
<reference evidence="2" key="2">
    <citation type="journal article" date="2021" name="PeerJ">
        <title>Extensive microbial diversity within the chicken gut microbiome revealed by metagenomics and culture.</title>
        <authorList>
            <person name="Gilroy R."/>
            <person name="Ravi A."/>
            <person name="Getino M."/>
            <person name="Pursley I."/>
            <person name="Horton D.L."/>
            <person name="Alikhan N.F."/>
            <person name="Baker D."/>
            <person name="Gharbi K."/>
            <person name="Hall N."/>
            <person name="Watson M."/>
            <person name="Adriaenssens E.M."/>
            <person name="Foster-Nyarko E."/>
            <person name="Jarju S."/>
            <person name="Secka A."/>
            <person name="Antonio M."/>
            <person name="Oren A."/>
            <person name="Chaudhuri R.R."/>
            <person name="La Ragione R."/>
            <person name="Hildebrand F."/>
            <person name="Pallen M.J."/>
        </authorList>
    </citation>
    <scope>NUCLEOTIDE SEQUENCE</scope>
    <source>
        <strain evidence="2">D3-1215</strain>
    </source>
</reference>
<evidence type="ECO:0000313" key="3">
    <source>
        <dbReference type="Proteomes" id="UP000823637"/>
    </source>
</evidence>
<organism evidence="2 3">
    <name type="scientific">Candidatus Enterocola intestinipullorum</name>
    <dbReference type="NCBI Taxonomy" id="2840783"/>
    <lineage>
        <taxon>Bacteria</taxon>
        <taxon>Pseudomonadati</taxon>
        <taxon>Bacteroidota</taxon>
        <taxon>Bacteroidia</taxon>
        <taxon>Bacteroidales</taxon>
        <taxon>Candidatus Enterocola</taxon>
    </lineage>
</organism>
<reference evidence="2" key="1">
    <citation type="submission" date="2020-10" db="EMBL/GenBank/DDBJ databases">
        <authorList>
            <person name="Gilroy R."/>
        </authorList>
    </citation>
    <scope>NUCLEOTIDE SEQUENCE</scope>
    <source>
        <strain evidence="2">D3-1215</strain>
    </source>
</reference>
<keyword evidence="1" id="KW-1133">Transmembrane helix</keyword>
<evidence type="ECO:0000313" key="2">
    <source>
        <dbReference type="EMBL" id="MBO8446557.1"/>
    </source>
</evidence>
<sequence length="152" mass="16700">MKSFLVFLSGFICGVIFLIMFACILVNINSSTTDTDADNGITIGHPLSRPLDHSDTDNGITMLEHDGDCVSSNSFEVKEVLENGNALAVEKVPFYSDDVFSNGITVLFLADENKSFYDEQKIKVPKGECAVQIGIYKYYDGTNKTVPIVTIK</sequence>